<proteinExistence type="predicted"/>
<reference evidence="1" key="2">
    <citation type="journal article" date="2015" name="Data Brief">
        <title>Shoot transcriptome of the giant reed, Arundo donax.</title>
        <authorList>
            <person name="Barrero R.A."/>
            <person name="Guerrero F.D."/>
            <person name="Moolhuijzen P."/>
            <person name="Goolsby J.A."/>
            <person name="Tidwell J."/>
            <person name="Bellgard S.E."/>
            <person name="Bellgard M.I."/>
        </authorList>
    </citation>
    <scope>NUCLEOTIDE SEQUENCE</scope>
    <source>
        <tissue evidence="1">Shoot tissue taken approximately 20 cm above the soil surface</tissue>
    </source>
</reference>
<sequence length="42" mass="4842">MYACLPAESFVFGHDRHRSLASGKIFLIRWFRVLSSSPVFVI</sequence>
<organism evidence="1">
    <name type="scientific">Arundo donax</name>
    <name type="common">Giant reed</name>
    <name type="synonym">Donax arundinaceus</name>
    <dbReference type="NCBI Taxonomy" id="35708"/>
    <lineage>
        <taxon>Eukaryota</taxon>
        <taxon>Viridiplantae</taxon>
        <taxon>Streptophyta</taxon>
        <taxon>Embryophyta</taxon>
        <taxon>Tracheophyta</taxon>
        <taxon>Spermatophyta</taxon>
        <taxon>Magnoliopsida</taxon>
        <taxon>Liliopsida</taxon>
        <taxon>Poales</taxon>
        <taxon>Poaceae</taxon>
        <taxon>PACMAD clade</taxon>
        <taxon>Arundinoideae</taxon>
        <taxon>Arundineae</taxon>
        <taxon>Arundo</taxon>
    </lineage>
</organism>
<protein>
    <submittedName>
        <fullName evidence="1">Uncharacterized protein</fullName>
    </submittedName>
</protein>
<name>A0A0A9GTB6_ARUDO</name>
<dbReference type="AlphaFoldDB" id="A0A0A9GTB6"/>
<evidence type="ECO:0000313" key="1">
    <source>
        <dbReference type="EMBL" id="JAE26774.1"/>
    </source>
</evidence>
<reference evidence="1" key="1">
    <citation type="submission" date="2014-09" db="EMBL/GenBank/DDBJ databases">
        <authorList>
            <person name="Magalhaes I.L.F."/>
            <person name="Oliveira U."/>
            <person name="Santos F.R."/>
            <person name="Vidigal T.H.D.A."/>
            <person name="Brescovit A.D."/>
            <person name="Santos A.J."/>
        </authorList>
    </citation>
    <scope>NUCLEOTIDE SEQUENCE</scope>
    <source>
        <tissue evidence="1">Shoot tissue taken approximately 20 cm above the soil surface</tissue>
    </source>
</reference>
<dbReference type="EMBL" id="GBRH01171122">
    <property type="protein sequence ID" value="JAE26774.1"/>
    <property type="molecule type" value="Transcribed_RNA"/>
</dbReference>
<accession>A0A0A9GTB6</accession>